<gene>
    <name evidence="1" type="ORF">EYC84_011929</name>
</gene>
<sequence>MRRYGREWYEYSSMRCIIRNLRTFFSKELFSSTCLNDLQCMHGYMEMRFLHKLEGGERLGVFDCLAGLVCDGNTYSVYIPIIVARGYGWVDGESRSIESRNWHAGHELPLRDICLWRMGYGGGGVGEC</sequence>
<name>A0A5M9J7W3_MONFR</name>
<proteinExistence type="predicted"/>
<protein>
    <submittedName>
        <fullName evidence="1">Uncharacterized protein</fullName>
    </submittedName>
</protein>
<dbReference type="AlphaFoldDB" id="A0A5M9J7W3"/>
<reference evidence="1 2" key="1">
    <citation type="submission" date="2019-06" db="EMBL/GenBank/DDBJ databases">
        <title>Genome Sequence of the Brown Rot Fungal Pathogen Monilinia fructicola.</title>
        <authorList>
            <person name="De Miccolis Angelini R.M."/>
            <person name="Landi L."/>
            <person name="Abate D."/>
            <person name="Pollastro S."/>
            <person name="Romanazzi G."/>
            <person name="Faretra F."/>
        </authorList>
    </citation>
    <scope>NUCLEOTIDE SEQUENCE [LARGE SCALE GENOMIC DNA]</scope>
    <source>
        <strain evidence="1 2">Mfrc123</strain>
    </source>
</reference>
<dbReference type="Proteomes" id="UP000322873">
    <property type="component" value="Unassembled WGS sequence"/>
</dbReference>
<accession>A0A5M9J7W3</accession>
<evidence type="ECO:0000313" key="1">
    <source>
        <dbReference type="EMBL" id="KAA8563922.1"/>
    </source>
</evidence>
<keyword evidence="2" id="KW-1185">Reference proteome</keyword>
<comment type="caution">
    <text evidence="1">The sequence shown here is derived from an EMBL/GenBank/DDBJ whole genome shotgun (WGS) entry which is preliminary data.</text>
</comment>
<organism evidence="1 2">
    <name type="scientific">Monilinia fructicola</name>
    <name type="common">Brown rot fungus</name>
    <name type="synonym">Ciboria fructicola</name>
    <dbReference type="NCBI Taxonomy" id="38448"/>
    <lineage>
        <taxon>Eukaryota</taxon>
        <taxon>Fungi</taxon>
        <taxon>Dikarya</taxon>
        <taxon>Ascomycota</taxon>
        <taxon>Pezizomycotina</taxon>
        <taxon>Leotiomycetes</taxon>
        <taxon>Helotiales</taxon>
        <taxon>Sclerotiniaceae</taxon>
        <taxon>Monilinia</taxon>
    </lineage>
</organism>
<dbReference type="EMBL" id="VICG01000016">
    <property type="protein sequence ID" value="KAA8563922.1"/>
    <property type="molecule type" value="Genomic_DNA"/>
</dbReference>
<evidence type="ECO:0000313" key="2">
    <source>
        <dbReference type="Proteomes" id="UP000322873"/>
    </source>
</evidence>